<evidence type="ECO:0000256" key="6">
    <source>
        <dbReference type="ARBA" id="ARBA00023136"/>
    </source>
</evidence>
<dbReference type="EMBL" id="CH480821">
    <property type="protein sequence ID" value="EDW55212.1"/>
    <property type="molecule type" value="Genomic_DNA"/>
</dbReference>
<dbReference type="InterPro" id="IPR050685">
    <property type="entry name" value="LDLR"/>
</dbReference>
<keyword evidence="6" id="KW-0472">Membrane</keyword>
<protein>
    <submittedName>
        <fullName evidence="11">GM10948</fullName>
    </submittedName>
</protein>
<dbReference type="GO" id="GO:0007168">
    <property type="term" value="P:receptor guanylyl cyclase signaling pathway"/>
    <property type="evidence" value="ECO:0007669"/>
    <property type="project" value="EnsemblMetazoa"/>
</dbReference>
<dbReference type="PANTHER" id="PTHR24270:SF62">
    <property type="entry name" value="LOW-DENSITY LIPOPROTEIN RECEPTOR-RELATED PROTEIN 2"/>
    <property type="match status" value="1"/>
</dbReference>
<feature type="disulfide bond" evidence="8">
    <location>
        <begin position="44"/>
        <end position="56"/>
    </location>
</feature>
<evidence type="ECO:0000256" key="1">
    <source>
        <dbReference type="ARBA" id="ARBA00004167"/>
    </source>
</evidence>
<organism evidence="12">
    <name type="scientific">Drosophila sechellia</name>
    <name type="common">Fruit fly</name>
    <dbReference type="NCBI Taxonomy" id="7238"/>
    <lineage>
        <taxon>Eukaryota</taxon>
        <taxon>Metazoa</taxon>
        <taxon>Ecdysozoa</taxon>
        <taxon>Arthropoda</taxon>
        <taxon>Hexapoda</taxon>
        <taxon>Insecta</taxon>
        <taxon>Pterygota</taxon>
        <taxon>Neoptera</taxon>
        <taxon>Endopterygota</taxon>
        <taxon>Diptera</taxon>
        <taxon>Brachycera</taxon>
        <taxon>Muscomorpha</taxon>
        <taxon>Ephydroidea</taxon>
        <taxon>Drosophilidae</taxon>
        <taxon>Drosophila</taxon>
        <taxon>Sophophora</taxon>
    </lineage>
</organism>
<dbReference type="Pfam" id="PF00057">
    <property type="entry name" value="Ldl_recept_a"/>
    <property type="match status" value="1"/>
</dbReference>
<keyword evidence="5" id="KW-1133">Transmembrane helix</keyword>
<dbReference type="SUPFAM" id="SSF57424">
    <property type="entry name" value="LDL receptor-like module"/>
    <property type="match status" value="2"/>
</dbReference>
<evidence type="ECO:0000313" key="11">
    <source>
        <dbReference type="EMBL" id="EDW55212.1"/>
    </source>
</evidence>
<dbReference type="GO" id="GO:0050830">
    <property type="term" value="P:defense response to Gram-positive bacterium"/>
    <property type="evidence" value="ECO:0007669"/>
    <property type="project" value="EnsemblMetazoa"/>
</dbReference>
<evidence type="ECO:0000256" key="2">
    <source>
        <dbReference type="ARBA" id="ARBA00004308"/>
    </source>
</evidence>
<keyword evidence="7 8" id="KW-1015">Disulfide bond</keyword>
<evidence type="ECO:0000256" key="7">
    <source>
        <dbReference type="ARBA" id="ARBA00023157"/>
    </source>
</evidence>
<dbReference type="PANTHER" id="PTHR24270">
    <property type="entry name" value="LOW-DENSITY LIPOPROTEIN RECEPTOR-RELATED"/>
    <property type="match status" value="1"/>
</dbReference>
<dbReference type="Gene3D" id="2.10.70.10">
    <property type="entry name" value="Complement Module, domain 1"/>
    <property type="match status" value="1"/>
</dbReference>
<dbReference type="PROSITE" id="PS50923">
    <property type="entry name" value="SUSHI"/>
    <property type="match status" value="1"/>
</dbReference>
<comment type="subcellular location">
    <subcellularLocation>
        <location evidence="2">Endomembrane system</location>
    </subcellularLocation>
    <subcellularLocation>
        <location evidence="1">Membrane</location>
        <topology evidence="1">Single-pass membrane protein</topology>
    </subcellularLocation>
</comment>
<dbReference type="Proteomes" id="UP000001292">
    <property type="component" value="Unassembled WGS sequence"/>
</dbReference>
<dbReference type="InterPro" id="IPR023415">
    <property type="entry name" value="LDLR_class-A_CS"/>
</dbReference>
<dbReference type="InterPro" id="IPR036055">
    <property type="entry name" value="LDL_receptor-like_sf"/>
</dbReference>
<keyword evidence="9" id="KW-0768">Sushi</keyword>
<dbReference type="AlphaFoldDB" id="B4I4R9"/>
<dbReference type="GO" id="GO:0035008">
    <property type="term" value="P:positive regulation of melanization defense response"/>
    <property type="evidence" value="ECO:0007669"/>
    <property type="project" value="EnsemblMetazoa"/>
</dbReference>
<evidence type="ECO:0000256" key="3">
    <source>
        <dbReference type="ARBA" id="ARBA00022692"/>
    </source>
</evidence>
<dbReference type="InterPro" id="IPR035976">
    <property type="entry name" value="Sushi/SCR/CCP_sf"/>
</dbReference>
<dbReference type="GO" id="GO:0012505">
    <property type="term" value="C:endomembrane system"/>
    <property type="evidence" value="ECO:0007669"/>
    <property type="project" value="UniProtKB-SubCell"/>
</dbReference>
<comment type="caution">
    <text evidence="9">Lacks conserved residue(s) required for the propagation of feature annotation.</text>
</comment>
<dbReference type="Gene3D" id="4.10.400.10">
    <property type="entry name" value="Low-density Lipoprotein Receptor"/>
    <property type="match status" value="2"/>
</dbReference>
<reference evidence="11 12" key="1">
    <citation type="journal article" date="2007" name="Nature">
        <title>Evolution of genes and genomes on the Drosophila phylogeny.</title>
        <authorList>
            <consortium name="Drosophila 12 Genomes Consortium"/>
            <person name="Clark A.G."/>
            <person name="Eisen M.B."/>
            <person name="Smith D.R."/>
            <person name="Bergman C.M."/>
            <person name="Oliver B."/>
            <person name="Markow T.A."/>
            <person name="Kaufman T.C."/>
            <person name="Kellis M."/>
            <person name="Gelbart W."/>
            <person name="Iyer V.N."/>
            <person name="Pollard D.A."/>
            <person name="Sackton T.B."/>
            <person name="Larracuente A.M."/>
            <person name="Singh N.D."/>
            <person name="Abad J.P."/>
            <person name="Abt D.N."/>
            <person name="Adryan B."/>
            <person name="Aguade M."/>
            <person name="Akashi H."/>
            <person name="Anderson W.W."/>
            <person name="Aquadro C.F."/>
            <person name="Ardell D.H."/>
            <person name="Arguello R."/>
            <person name="Artieri C.G."/>
            <person name="Barbash D.A."/>
            <person name="Barker D."/>
            <person name="Barsanti P."/>
            <person name="Batterham P."/>
            <person name="Batzoglou S."/>
            <person name="Begun D."/>
            <person name="Bhutkar A."/>
            <person name="Blanco E."/>
            <person name="Bosak S.A."/>
            <person name="Bradley R.K."/>
            <person name="Brand A.D."/>
            <person name="Brent M.R."/>
            <person name="Brooks A.N."/>
            <person name="Brown R.H."/>
            <person name="Butlin R.K."/>
            <person name="Caggese C."/>
            <person name="Calvi B.R."/>
            <person name="Bernardo de Carvalho A."/>
            <person name="Caspi A."/>
            <person name="Castrezana S."/>
            <person name="Celniker S.E."/>
            <person name="Chang J.L."/>
            <person name="Chapple C."/>
            <person name="Chatterji S."/>
            <person name="Chinwalla A."/>
            <person name="Civetta A."/>
            <person name="Clifton S.W."/>
            <person name="Comeron J.M."/>
            <person name="Costello J.C."/>
            <person name="Coyne J.A."/>
            <person name="Daub J."/>
            <person name="David R.G."/>
            <person name="Delcher A.L."/>
            <person name="Delehaunty K."/>
            <person name="Do C.B."/>
            <person name="Ebling H."/>
            <person name="Edwards K."/>
            <person name="Eickbush T."/>
            <person name="Evans J.D."/>
            <person name="Filipski A."/>
            <person name="Findeiss S."/>
            <person name="Freyhult E."/>
            <person name="Fulton L."/>
            <person name="Fulton R."/>
            <person name="Garcia A.C."/>
            <person name="Gardiner A."/>
            <person name="Garfield D.A."/>
            <person name="Garvin B.E."/>
            <person name="Gibson G."/>
            <person name="Gilbert D."/>
            <person name="Gnerre S."/>
            <person name="Godfrey J."/>
            <person name="Good R."/>
            <person name="Gotea V."/>
            <person name="Gravely B."/>
            <person name="Greenberg A.J."/>
            <person name="Griffiths-Jones S."/>
            <person name="Gross S."/>
            <person name="Guigo R."/>
            <person name="Gustafson E.A."/>
            <person name="Haerty W."/>
            <person name="Hahn M.W."/>
            <person name="Halligan D.L."/>
            <person name="Halpern A.L."/>
            <person name="Halter G.M."/>
            <person name="Han M.V."/>
            <person name="Heger A."/>
            <person name="Hillier L."/>
            <person name="Hinrichs A.S."/>
            <person name="Holmes I."/>
            <person name="Hoskins R.A."/>
            <person name="Hubisz M.J."/>
            <person name="Hultmark D."/>
            <person name="Huntley M.A."/>
            <person name="Jaffe D.B."/>
            <person name="Jagadeeshan S."/>
            <person name="Jeck W.R."/>
            <person name="Johnson J."/>
            <person name="Jones C.D."/>
            <person name="Jordan W.C."/>
            <person name="Karpen G.H."/>
            <person name="Kataoka E."/>
            <person name="Keightley P.D."/>
            <person name="Kheradpour P."/>
            <person name="Kirkness E.F."/>
            <person name="Koerich L.B."/>
            <person name="Kristiansen K."/>
            <person name="Kudrna D."/>
            <person name="Kulathinal R.J."/>
            <person name="Kumar S."/>
            <person name="Kwok R."/>
            <person name="Lander E."/>
            <person name="Langley C.H."/>
            <person name="Lapoint R."/>
            <person name="Lazzaro B.P."/>
            <person name="Lee S.J."/>
            <person name="Levesque L."/>
            <person name="Li R."/>
            <person name="Lin C.F."/>
            <person name="Lin M.F."/>
            <person name="Lindblad-Toh K."/>
            <person name="Llopart A."/>
            <person name="Long M."/>
            <person name="Low L."/>
            <person name="Lozovsky E."/>
            <person name="Lu J."/>
            <person name="Luo M."/>
            <person name="Machado C.A."/>
            <person name="Makalowski W."/>
            <person name="Marzo M."/>
            <person name="Matsuda M."/>
            <person name="Matzkin L."/>
            <person name="McAllister B."/>
            <person name="McBride C.S."/>
            <person name="McKernan B."/>
            <person name="McKernan K."/>
            <person name="Mendez-Lago M."/>
            <person name="Minx P."/>
            <person name="Mollenhauer M.U."/>
            <person name="Montooth K."/>
            <person name="Mount S.M."/>
            <person name="Mu X."/>
            <person name="Myers E."/>
            <person name="Negre B."/>
            <person name="Newfeld S."/>
            <person name="Nielsen R."/>
            <person name="Noor M.A."/>
            <person name="O'Grady P."/>
            <person name="Pachter L."/>
            <person name="Papaceit M."/>
            <person name="Parisi M.J."/>
            <person name="Parisi M."/>
            <person name="Parts L."/>
            <person name="Pedersen J.S."/>
            <person name="Pesole G."/>
            <person name="Phillippy A.M."/>
            <person name="Ponting C.P."/>
            <person name="Pop M."/>
            <person name="Porcelli D."/>
            <person name="Powell J.R."/>
            <person name="Prohaska S."/>
            <person name="Pruitt K."/>
            <person name="Puig M."/>
            <person name="Quesneville H."/>
            <person name="Ram K.R."/>
            <person name="Rand D."/>
            <person name="Rasmussen M.D."/>
            <person name="Reed L.K."/>
            <person name="Reenan R."/>
            <person name="Reily A."/>
            <person name="Remington K.A."/>
            <person name="Rieger T.T."/>
            <person name="Ritchie M.G."/>
            <person name="Robin C."/>
            <person name="Rogers Y.H."/>
            <person name="Rohde C."/>
            <person name="Rozas J."/>
            <person name="Rubenfield M.J."/>
            <person name="Ruiz A."/>
            <person name="Russo S."/>
            <person name="Salzberg S.L."/>
            <person name="Sanchez-Gracia A."/>
            <person name="Saranga D.J."/>
            <person name="Sato H."/>
            <person name="Schaeffer S.W."/>
            <person name="Schatz M.C."/>
            <person name="Schlenke T."/>
            <person name="Schwartz R."/>
            <person name="Segarra C."/>
            <person name="Singh R.S."/>
            <person name="Sirot L."/>
            <person name="Sirota M."/>
            <person name="Sisneros N.B."/>
            <person name="Smith C.D."/>
            <person name="Smith T.F."/>
            <person name="Spieth J."/>
            <person name="Stage D.E."/>
            <person name="Stark A."/>
            <person name="Stephan W."/>
            <person name="Strausberg R.L."/>
            <person name="Strempel S."/>
            <person name="Sturgill D."/>
            <person name="Sutton G."/>
            <person name="Sutton G.G."/>
            <person name="Tao W."/>
            <person name="Teichmann S."/>
            <person name="Tobari Y.N."/>
            <person name="Tomimura Y."/>
            <person name="Tsolas J.M."/>
            <person name="Valente V.L."/>
            <person name="Venter E."/>
            <person name="Venter J.C."/>
            <person name="Vicario S."/>
            <person name="Vieira F.G."/>
            <person name="Vilella A.J."/>
            <person name="Villasante A."/>
            <person name="Walenz B."/>
            <person name="Wang J."/>
            <person name="Wasserman M."/>
            <person name="Watts T."/>
            <person name="Wilson D."/>
            <person name="Wilson R.K."/>
            <person name="Wing R.A."/>
            <person name="Wolfner M.F."/>
            <person name="Wong A."/>
            <person name="Wong G.K."/>
            <person name="Wu C.I."/>
            <person name="Wu G."/>
            <person name="Yamamoto D."/>
            <person name="Yang H.P."/>
            <person name="Yang S.P."/>
            <person name="Yorke J.A."/>
            <person name="Yoshida K."/>
            <person name="Zdobnov E."/>
            <person name="Zhang P."/>
            <person name="Zhang Y."/>
            <person name="Zimin A.V."/>
            <person name="Baldwin J."/>
            <person name="Abdouelleil A."/>
            <person name="Abdulkadir J."/>
            <person name="Abebe A."/>
            <person name="Abera B."/>
            <person name="Abreu J."/>
            <person name="Acer S.C."/>
            <person name="Aftuck L."/>
            <person name="Alexander A."/>
            <person name="An P."/>
            <person name="Anderson E."/>
            <person name="Anderson S."/>
            <person name="Arachi H."/>
            <person name="Azer M."/>
            <person name="Bachantsang P."/>
            <person name="Barry A."/>
            <person name="Bayul T."/>
            <person name="Berlin A."/>
            <person name="Bessette D."/>
            <person name="Bloom T."/>
            <person name="Blye J."/>
            <person name="Boguslavskiy L."/>
            <person name="Bonnet C."/>
            <person name="Boukhgalter B."/>
            <person name="Bourzgui I."/>
            <person name="Brown A."/>
            <person name="Cahill P."/>
            <person name="Channer S."/>
            <person name="Cheshatsang Y."/>
            <person name="Chuda L."/>
            <person name="Citroen M."/>
            <person name="Collymore A."/>
            <person name="Cooke P."/>
            <person name="Costello M."/>
            <person name="D'Aco K."/>
            <person name="Daza R."/>
            <person name="De Haan G."/>
            <person name="DeGray S."/>
            <person name="DeMaso C."/>
            <person name="Dhargay N."/>
            <person name="Dooley K."/>
            <person name="Dooley E."/>
            <person name="Doricent M."/>
            <person name="Dorje P."/>
            <person name="Dorjee K."/>
            <person name="Dupes A."/>
            <person name="Elong R."/>
            <person name="Falk J."/>
            <person name="Farina A."/>
            <person name="Faro S."/>
            <person name="Ferguson D."/>
            <person name="Fisher S."/>
            <person name="Foley C.D."/>
            <person name="Franke A."/>
            <person name="Friedrich D."/>
            <person name="Gadbois L."/>
            <person name="Gearin G."/>
            <person name="Gearin C.R."/>
            <person name="Giannoukos G."/>
            <person name="Goode T."/>
            <person name="Graham J."/>
            <person name="Grandbois E."/>
            <person name="Grewal S."/>
            <person name="Gyaltsen K."/>
            <person name="Hafez N."/>
            <person name="Hagos B."/>
            <person name="Hall J."/>
            <person name="Henson C."/>
            <person name="Hollinger A."/>
            <person name="Honan T."/>
            <person name="Huard M.D."/>
            <person name="Hughes L."/>
            <person name="Hurhula B."/>
            <person name="Husby M.E."/>
            <person name="Kamat A."/>
            <person name="Kanga B."/>
            <person name="Kashin S."/>
            <person name="Khazanovich D."/>
            <person name="Kisner P."/>
            <person name="Lance K."/>
            <person name="Lara M."/>
            <person name="Lee W."/>
            <person name="Lennon N."/>
            <person name="Letendre F."/>
            <person name="LeVine R."/>
            <person name="Lipovsky A."/>
            <person name="Liu X."/>
            <person name="Liu J."/>
            <person name="Liu S."/>
            <person name="Lokyitsang T."/>
            <person name="Lokyitsang Y."/>
            <person name="Lubonja R."/>
            <person name="Lui A."/>
            <person name="MacDonald P."/>
            <person name="Magnisalis V."/>
            <person name="Maru K."/>
            <person name="Matthews C."/>
            <person name="McCusker W."/>
            <person name="McDonough S."/>
            <person name="Mehta T."/>
            <person name="Meldrim J."/>
            <person name="Meneus L."/>
            <person name="Mihai O."/>
            <person name="Mihalev A."/>
            <person name="Mihova T."/>
            <person name="Mittelman R."/>
            <person name="Mlenga V."/>
            <person name="Montmayeur A."/>
            <person name="Mulrain L."/>
            <person name="Navidi A."/>
            <person name="Naylor J."/>
            <person name="Negash T."/>
            <person name="Nguyen T."/>
            <person name="Nguyen N."/>
            <person name="Nicol R."/>
            <person name="Norbu C."/>
            <person name="Norbu N."/>
            <person name="Novod N."/>
            <person name="O'Neill B."/>
            <person name="Osman S."/>
            <person name="Markiewicz E."/>
            <person name="Oyono O.L."/>
            <person name="Patti C."/>
            <person name="Phunkhang P."/>
            <person name="Pierre F."/>
            <person name="Priest M."/>
            <person name="Raghuraman S."/>
            <person name="Rege F."/>
            <person name="Reyes R."/>
            <person name="Rise C."/>
            <person name="Rogov P."/>
            <person name="Ross K."/>
            <person name="Ryan E."/>
            <person name="Settipalli S."/>
            <person name="Shea T."/>
            <person name="Sherpa N."/>
            <person name="Shi L."/>
            <person name="Shih D."/>
            <person name="Sparrow T."/>
            <person name="Spaulding J."/>
            <person name="Stalker J."/>
            <person name="Stange-Thomann N."/>
            <person name="Stavropoulos S."/>
            <person name="Stone C."/>
            <person name="Strader C."/>
            <person name="Tesfaye S."/>
            <person name="Thomson T."/>
            <person name="Thoulutsang Y."/>
            <person name="Thoulutsang D."/>
            <person name="Topham K."/>
            <person name="Topping I."/>
            <person name="Tsamla T."/>
            <person name="Vassiliev H."/>
            <person name="Vo A."/>
            <person name="Wangchuk T."/>
            <person name="Wangdi T."/>
            <person name="Weiand M."/>
            <person name="Wilkinson J."/>
            <person name="Wilson A."/>
            <person name="Yadav S."/>
            <person name="Young G."/>
            <person name="Yu Q."/>
            <person name="Zembek L."/>
            <person name="Zhong D."/>
            <person name="Zimmer A."/>
            <person name="Zwirko Z."/>
            <person name="Jaffe D.B."/>
            <person name="Alvarez P."/>
            <person name="Brockman W."/>
            <person name="Butler J."/>
            <person name="Chin C."/>
            <person name="Gnerre S."/>
            <person name="Grabherr M."/>
            <person name="Kleber M."/>
            <person name="Mauceli E."/>
            <person name="MacCallum I."/>
        </authorList>
    </citation>
    <scope>NUCLEOTIDE SEQUENCE [LARGE SCALE GENOMIC DNA]</scope>
    <source>
        <strain evidence="12">Rob3c / Tucson 14021-0248.25</strain>
    </source>
</reference>
<dbReference type="PRINTS" id="PR00261">
    <property type="entry name" value="LDLRECEPTOR"/>
</dbReference>
<dbReference type="InterPro" id="IPR000436">
    <property type="entry name" value="Sushi_SCR_CCP_dom"/>
</dbReference>
<dbReference type="GO" id="GO:0050832">
    <property type="term" value="P:defense response to fungus"/>
    <property type="evidence" value="ECO:0007669"/>
    <property type="project" value="EnsemblMetazoa"/>
</dbReference>
<evidence type="ECO:0000256" key="8">
    <source>
        <dbReference type="PROSITE-ProRule" id="PRU00124"/>
    </source>
</evidence>
<dbReference type="CDD" id="cd00112">
    <property type="entry name" value="LDLa"/>
    <property type="match status" value="2"/>
</dbReference>
<dbReference type="PROSITE" id="PS50068">
    <property type="entry name" value="LDLRA_2"/>
    <property type="match status" value="2"/>
</dbReference>
<dbReference type="PROSITE" id="PS01209">
    <property type="entry name" value="LDLRA_1"/>
    <property type="match status" value="1"/>
</dbReference>
<proteinExistence type="predicted"/>
<dbReference type="GO" id="GO:0016192">
    <property type="term" value="P:vesicle-mediated transport"/>
    <property type="evidence" value="ECO:0007669"/>
    <property type="project" value="UniProtKB-ARBA"/>
</dbReference>
<dbReference type="GO" id="GO:0005886">
    <property type="term" value="C:plasma membrane"/>
    <property type="evidence" value="ECO:0007669"/>
    <property type="project" value="TreeGrafter"/>
</dbReference>
<dbReference type="SUPFAM" id="SSF57535">
    <property type="entry name" value="Complement control module/SCR domain"/>
    <property type="match status" value="1"/>
</dbReference>
<evidence type="ECO:0000256" key="4">
    <source>
        <dbReference type="ARBA" id="ARBA00022737"/>
    </source>
</evidence>
<dbReference type="InterPro" id="IPR002172">
    <property type="entry name" value="LDrepeatLR_classA_rpt"/>
</dbReference>
<dbReference type="HOGENOM" id="CLU_027452_0_0_1"/>
<feature type="disulfide bond" evidence="8">
    <location>
        <begin position="51"/>
        <end position="69"/>
    </location>
</feature>
<keyword evidence="4" id="KW-0677">Repeat</keyword>
<feature type="domain" description="Sushi" evidence="10">
    <location>
        <begin position="134"/>
        <end position="206"/>
    </location>
</feature>
<name>B4I4R9_DROSE</name>
<sequence>MRTCSIARVCLNWSQVCDGLADCKDGSDEDGSDEDGTLCTAFECPPPAFRCFYGACVSPNAMCNHIPDCLDGSDEMPEICLAKNPSVRPLGQDIKNAWKTVVHSSCRNGYALIGEDKNICDQDQWRYPLARCVPQCKHVANLRHARQCTLNGRLIDCDQSVLPMSTQMSVTCSSGYEKTGGDGLQFCDETGSWRGHKPEFTLVCHATIVSPYILIAPEICFRNVAIKSVASTEPVLYTVAEGGSYGNSFLAHEPHPYKLHNVSYIHYVRVSDGKNVGTLVLMHLVQPLEFHVKLRPVCLTEEVTDNWITAGDFNGVYTSQAIINDERQPDRYELKEIFIDASKKYHIGVFKQAIQNEIAETQAKDNI</sequence>
<gene>
    <name evidence="11" type="primary">Dsec\GM10948</name>
    <name evidence="11" type="ORF">Dsec_GM10948</name>
</gene>
<evidence type="ECO:0000313" key="12">
    <source>
        <dbReference type="Proteomes" id="UP000001292"/>
    </source>
</evidence>
<evidence type="ECO:0000256" key="9">
    <source>
        <dbReference type="PROSITE-ProRule" id="PRU00302"/>
    </source>
</evidence>
<dbReference type="GO" id="GO:0160032">
    <property type="term" value="P:Toll receptor ligand protein activation cascade"/>
    <property type="evidence" value="ECO:0007669"/>
    <property type="project" value="EnsemblMetazoa"/>
</dbReference>
<dbReference type="PhylomeDB" id="B4I4R9"/>
<keyword evidence="12" id="KW-1185">Reference proteome</keyword>
<accession>B4I4R9</accession>
<dbReference type="GO" id="GO:0045087">
    <property type="term" value="P:innate immune response"/>
    <property type="evidence" value="ECO:0007669"/>
    <property type="project" value="EnsemblMetazoa"/>
</dbReference>
<keyword evidence="3" id="KW-0812">Transmembrane</keyword>
<dbReference type="SMART" id="SM00192">
    <property type="entry name" value="LDLa"/>
    <property type="match status" value="2"/>
</dbReference>
<dbReference type="OMA" id="PWMVSIF"/>
<evidence type="ECO:0000256" key="5">
    <source>
        <dbReference type="ARBA" id="ARBA00022989"/>
    </source>
</evidence>
<evidence type="ECO:0000259" key="10">
    <source>
        <dbReference type="PROSITE" id="PS50923"/>
    </source>
</evidence>